<dbReference type="InterPro" id="IPR004839">
    <property type="entry name" value="Aminotransferase_I/II_large"/>
</dbReference>
<dbReference type="SUPFAM" id="SSF53383">
    <property type="entry name" value="PLP-dependent transferases"/>
    <property type="match status" value="1"/>
</dbReference>
<dbReference type="Pfam" id="PF00155">
    <property type="entry name" value="Aminotran_1_2"/>
    <property type="match status" value="1"/>
</dbReference>
<dbReference type="GO" id="GO:0047804">
    <property type="term" value="F:cysteine-S-conjugate beta-lyase activity"/>
    <property type="evidence" value="ECO:0007669"/>
    <property type="project" value="UniProtKB-EC"/>
</dbReference>
<keyword evidence="3" id="KW-0663">Pyridoxal phosphate</keyword>
<dbReference type="AlphaFoldDB" id="A0A7S3PMX7"/>
<name>A0A7S3PMX7_9STRA</name>
<sequence>MVVSFDEYIERRHTGSIKYDKYAFNRDDSSMKYRPNTIPMWVADMDLPSPPGVIKAISERARHGIFGYTAPTWKNTATILSYLQKKHRVAAKPKDLVFLPGLVVALNLVSRLAARQNLSIMTAAPVYPPFMSAPIISGTERWISRLRKCKSSNRWTFDFDQMHKTINENANATRKIGWFLLCNPHNPTGRVYTRPELEELAEFCERYEINICADEVHCDLILDETCNHIPFSHIKDNRLITLHAPSKTYNLAGLATAFAIITEDKLRVDFKREMRGICADSNIFGITAMCAAYDEGESWRLNLIEYLRGNLRLIEETLAPLDIFQHKHEATYLAWLNAEKLYSIHKGTKTNSKQRFADRILVDFDLGFNAGEDFGPSPTDYSKYVRLNFGCPRHVLEEALSRLVPP</sequence>
<dbReference type="NCBIfam" id="TIGR04350">
    <property type="entry name" value="C_S_lyase_PatB"/>
    <property type="match status" value="1"/>
</dbReference>
<dbReference type="CDD" id="cd00609">
    <property type="entry name" value="AAT_like"/>
    <property type="match status" value="1"/>
</dbReference>
<evidence type="ECO:0000256" key="1">
    <source>
        <dbReference type="ARBA" id="ARBA00001933"/>
    </source>
</evidence>
<dbReference type="InterPro" id="IPR015424">
    <property type="entry name" value="PyrdxlP-dep_Trfase"/>
</dbReference>
<dbReference type="InterPro" id="IPR051798">
    <property type="entry name" value="Class-II_PLP-Dep_Aminotrans"/>
</dbReference>
<comment type="cofactor">
    <cofactor evidence="1">
        <name>pyridoxal 5'-phosphate</name>
        <dbReference type="ChEBI" id="CHEBI:597326"/>
    </cofactor>
</comment>
<dbReference type="PANTHER" id="PTHR43525:SF1">
    <property type="entry name" value="PROTEIN MALY"/>
    <property type="match status" value="1"/>
</dbReference>
<accession>A0A7S3PMX7</accession>
<dbReference type="EC" id="4.4.1.13" evidence="2"/>
<comment type="similarity">
    <text evidence="5">Belongs to the class-II pyridoxal-phosphate-dependent aminotransferase family. MalY/PatB cystathionine beta-lyase subfamily.</text>
</comment>
<evidence type="ECO:0000256" key="5">
    <source>
        <dbReference type="ARBA" id="ARBA00037974"/>
    </source>
</evidence>
<dbReference type="PANTHER" id="PTHR43525">
    <property type="entry name" value="PROTEIN MALY"/>
    <property type="match status" value="1"/>
</dbReference>
<feature type="domain" description="Aminotransferase class I/classII large" evidence="6">
    <location>
        <begin position="46"/>
        <end position="403"/>
    </location>
</feature>
<gene>
    <name evidence="7" type="ORF">ASTO00021_LOCUS14818</name>
</gene>
<evidence type="ECO:0000256" key="3">
    <source>
        <dbReference type="ARBA" id="ARBA00022898"/>
    </source>
</evidence>
<evidence type="ECO:0000256" key="4">
    <source>
        <dbReference type="ARBA" id="ARBA00023239"/>
    </source>
</evidence>
<evidence type="ECO:0000256" key="2">
    <source>
        <dbReference type="ARBA" id="ARBA00012224"/>
    </source>
</evidence>
<keyword evidence="4" id="KW-0456">Lyase</keyword>
<dbReference type="EMBL" id="HBIN01019431">
    <property type="protein sequence ID" value="CAE0444779.1"/>
    <property type="molecule type" value="Transcribed_RNA"/>
</dbReference>
<dbReference type="Gene3D" id="3.90.1150.10">
    <property type="entry name" value="Aspartate Aminotransferase, domain 1"/>
    <property type="match status" value="1"/>
</dbReference>
<dbReference type="GO" id="GO:0030170">
    <property type="term" value="F:pyridoxal phosphate binding"/>
    <property type="evidence" value="ECO:0007669"/>
    <property type="project" value="InterPro"/>
</dbReference>
<dbReference type="InterPro" id="IPR015421">
    <property type="entry name" value="PyrdxlP-dep_Trfase_major"/>
</dbReference>
<organism evidence="7">
    <name type="scientific">Aplanochytrium stocchinoi</name>
    <dbReference type="NCBI Taxonomy" id="215587"/>
    <lineage>
        <taxon>Eukaryota</taxon>
        <taxon>Sar</taxon>
        <taxon>Stramenopiles</taxon>
        <taxon>Bigyra</taxon>
        <taxon>Labyrinthulomycetes</taxon>
        <taxon>Thraustochytrida</taxon>
        <taxon>Thraustochytriidae</taxon>
        <taxon>Aplanochytrium</taxon>
    </lineage>
</organism>
<dbReference type="Gene3D" id="3.40.640.10">
    <property type="entry name" value="Type I PLP-dependent aspartate aminotransferase-like (Major domain)"/>
    <property type="match status" value="1"/>
</dbReference>
<reference evidence="7" key="1">
    <citation type="submission" date="2021-01" db="EMBL/GenBank/DDBJ databases">
        <authorList>
            <person name="Corre E."/>
            <person name="Pelletier E."/>
            <person name="Niang G."/>
            <person name="Scheremetjew M."/>
            <person name="Finn R."/>
            <person name="Kale V."/>
            <person name="Holt S."/>
            <person name="Cochrane G."/>
            <person name="Meng A."/>
            <person name="Brown T."/>
            <person name="Cohen L."/>
        </authorList>
    </citation>
    <scope>NUCLEOTIDE SEQUENCE</scope>
    <source>
        <strain evidence="7">GSBS06</strain>
    </source>
</reference>
<protein>
    <recommendedName>
        <fullName evidence="2">cysteine-S-conjugate beta-lyase</fullName>
        <ecNumber evidence="2">4.4.1.13</ecNumber>
    </recommendedName>
</protein>
<evidence type="ECO:0000313" key="7">
    <source>
        <dbReference type="EMBL" id="CAE0444779.1"/>
    </source>
</evidence>
<evidence type="ECO:0000259" key="6">
    <source>
        <dbReference type="Pfam" id="PF00155"/>
    </source>
</evidence>
<dbReference type="InterPro" id="IPR015422">
    <property type="entry name" value="PyrdxlP-dep_Trfase_small"/>
</dbReference>
<proteinExistence type="inferred from homology"/>
<dbReference type="InterPro" id="IPR027619">
    <property type="entry name" value="C-S_lyase_PatB-like"/>
</dbReference>